<dbReference type="GO" id="GO:0030891">
    <property type="term" value="C:VCB complex"/>
    <property type="evidence" value="ECO:0007669"/>
    <property type="project" value="TreeGrafter"/>
</dbReference>
<sequence length="232" mass="25739">MASVEGRAVLEVKSGAEGFVIKMRDGRHLRCVQNNPQGGHVLDYAPRPAIVLKMEDGTGLLLPIIVLERPSALLMAAVRNVQIARPTLYNVIIEMIDKMGYALGNEAEFISFDLRPSNAINIAVRCKVPIQANKSLAHTDGMRIIEPVKLAQLPASDGLLFSELDRPSGHPCIETKEFNILSNMFAAAIEKRFTDAAEWRDKLKQFRSKKKSTCQDPIFALYADDFHSSPVH</sequence>
<dbReference type="AlphaFoldDB" id="A0A7N0V211"/>
<dbReference type="GO" id="GO:0016567">
    <property type="term" value="P:protein ubiquitination"/>
    <property type="evidence" value="ECO:0007669"/>
    <property type="project" value="TreeGrafter"/>
</dbReference>
<evidence type="ECO:0000313" key="2">
    <source>
        <dbReference type="Proteomes" id="UP000594263"/>
    </source>
</evidence>
<dbReference type="PANTHER" id="PTHR15160:SF3">
    <property type="entry name" value="BIFUNCTIONAL NUCLEASE 1"/>
    <property type="match status" value="1"/>
</dbReference>
<evidence type="ECO:0008006" key="3">
    <source>
        <dbReference type="Google" id="ProtNLM"/>
    </source>
</evidence>
<dbReference type="EnsemblPlants" id="Kaladp0095s0132.1.v1.1">
    <property type="protein sequence ID" value="Kaladp0095s0132.1.v1.1"/>
    <property type="gene ID" value="Kaladp0095s0132.v1.1"/>
</dbReference>
<evidence type="ECO:0000313" key="1">
    <source>
        <dbReference type="EnsemblPlants" id="Kaladp0095s0132.1.v1.1"/>
    </source>
</evidence>
<proteinExistence type="predicted"/>
<keyword evidence="2" id="KW-1185">Reference proteome</keyword>
<name>A0A7N0V211_KALFE</name>
<dbReference type="OMA" id="PIQANKS"/>
<dbReference type="PANTHER" id="PTHR15160">
    <property type="entry name" value="VON HIPPEL-LINDAU PROTEIN"/>
    <property type="match status" value="1"/>
</dbReference>
<dbReference type="GO" id="GO:0004518">
    <property type="term" value="F:nuclease activity"/>
    <property type="evidence" value="ECO:0007669"/>
    <property type="project" value="InterPro"/>
</dbReference>
<dbReference type="GO" id="GO:0005634">
    <property type="term" value="C:nucleus"/>
    <property type="evidence" value="ECO:0007669"/>
    <property type="project" value="TreeGrafter"/>
</dbReference>
<organism evidence="1 2">
    <name type="scientific">Kalanchoe fedtschenkoi</name>
    <name type="common">Lavender scallops</name>
    <name type="synonym">South American air plant</name>
    <dbReference type="NCBI Taxonomy" id="63787"/>
    <lineage>
        <taxon>Eukaryota</taxon>
        <taxon>Viridiplantae</taxon>
        <taxon>Streptophyta</taxon>
        <taxon>Embryophyta</taxon>
        <taxon>Tracheophyta</taxon>
        <taxon>Spermatophyta</taxon>
        <taxon>Magnoliopsida</taxon>
        <taxon>eudicotyledons</taxon>
        <taxon>Gunneridae</taxon>
        <taxon>Pentapetalae</taxon>
        <taxon>Saxifragales</taxon>
        <taxon>Crassulaceae</taxon>
        <taxon>Kalanchoe</taxon>
    </lineage>
</organism>
<accession>A0A7N0V211</accession>
<dbReference type="Proteomes" id="UP000594263">
    <property type="component" value="Unplaced"/>
</dbReference>
<dbReference type="Gene3D" id="3.10.690.10">
    <property type="entry name" value="Bifunctional nuclease domain"/>
    <property type="match status" value="2"/>
</dbReference>
<dbReference type="Gramene" id="Kaladp0095s0132.1.v1.1">
    <property type="protein sequence ID" value="Kaladp0095s0132.1.v1.1"/>
    <property type="gene ID" value="Kaladp0095s0132.v1.1"/>
</dbReference>
<dbReference type="SUPFAM" id="SSF103256">
    <property type="entry name" value="Hypothetical protein TM0160"/>
    <property type="match status" value="1"/>
</dbReference>
<protein>
    <recommendedName>
        <fullName evidence="3">BFN domain-containing protein</fullName>
    </recommendedName>
</protein>
<dbReference type="InterPro" id="IPR036104">
    <property type="entry name" value="BFN_sf"/>
</dbReference>
<reference evidence="1" key="1">
    <citation type="submission" date="2021-01" db="UniProtKB">
        <authorList>
            <consortium name="EnsemblPlants"/>
        </authorList>
    </citation>
    <scope>IDENTIFICATION</scope>
</reference>